<organism evidence="14 15">
    <name type="scientific">Amycolatopsis mediterranei (strain U-32)</name>
    <dbReference type="NCBI Taxonomy" id="749927"/>
    <lineage>
        <taxon>Bacteria</taxon>
        <taxon>Bacillati</taxon>
        <taxon>Actinomycetota</taxon>
        <taxon>Actinomycetes</taxon>
        <taxon>Pseudonocardiales</taxon>
        <taxon>Pseudonocardiaceae</taxon>
        <taxon>Amycolatopsis</taxon>
    </lineage>
</organism>
<protein>
    <recommendedName>
        <fullName evidence="3">histidine kinase</fullName>
        <ecNumber evidence="3">2.7.13.3</ecNumber>
    </recommendedName>
</protein>
<evidence type="ECO:0000256" key="5">
    <source>
        <dbReference type="ARBA" id="ARBA00022679"/>
    </source>
</evidence>
<evidence type="ECO:0000256" key="4">
    <source>
        <dbReference type="ARBA" id="ARBA00022553"/>
    </source>
</evidence>
<keyword evidence="10" id="KW-0175">Coiled coil</keyword>
<dbReference type="KEGG" id="amd:AMED_7594"/>
<evidence type="ECO:0000256" key="11">
    <source>
        <dbReference type="SAM" id="Phobius"/>
    </source>
</evidence>
<dbReference type="InterPro" id="IPR004358">
    <property type="entry name" value="Sig_transdc_His_kin-like_C"/>
</dbReference>
<evidence type="ECO:0000256" key="7">
    <source>
        <dbReference type="ARBA" id="ARBA00022777"/>
    </source>
</evidence>
<dbReference type="PRINTS" id="PR00344">
    <property type="entry name" value="BCTRLSENSOR"/>
</dbReference>
<dbReference type="eggNOG" id="COG4251">
    <property type="taxonomic scope" value="Bacteria"/>
</dbReference>
<dbReference type="FunFam" id="3.30.565.10:FF:000006">
    <property type="entry name" value="Sensor histidine kinase WalK"/>
    <property type="match status" value="1"/>
</dbReference>
<dbReference type="HOGENOM" id="CLU_000445_114_71_11"/>
<dbReference type="SMART" id="SM00304">
    <property type="entry name" value="HAMP"/>
    <property type="match status" value="1"/>
</dbReference>
<keyword evidence="6 11" id="KW-0812">Transmembrane</keyword>
<keyword evidence="7 14" id="KW-0418">Kinase</keyword>
<dbReference type="SUPFAM" id="SSF47384">
    <property type="entry name" value="Homodimeric domain of signal transducing histidine kinase"/>
    <property type="match status" value="1"/>
</dbReference>
<reference evidence="14 15" key="1">
    <citation type="journal article" date="2010" name="Cell Res.">
        <title>Complete genome sequence of the rifamycin SV-producing Amycolatopsis mediterranei U32 revealed its genetic characteristics in phylogeny and metabolism.</title>
        <authorList>
            <person name="Zhao W."/>
            <person name="Zhong Y."/>
            <person name="Yuan H."/>
            <person name="Wang J."/>
            <person name="Zheng H."/>
            <person name="Wang Y."/>
            <person name="Cen X."/>
            <person name="Xu F."/>
            <person name="Bai J."/>
            <person name="Han X."/>
            <person name="Lu G."/>
            <person name="Zhu Y."/>
            <person name="Shao Z."/>
            <person name="Yan H."/>
            <person name="Li C."/>
            <person name="Peng N."/>
            <person name="Zhang Z."/>
            <person name="Zhang Y."/>
            <person name="Lin W."/>
            <person name="Fan Y."/>
            <person name="Qin Z."/>
            <person name="Hu Y."/>
            <person name="Zhu B."/>
            <person name="Wang S."/>
            <person name="Ding X."/>
            <person name="Zhao G.P."/>
        </authorList>
    </citation>
    <scope>NUCLEOTIDE SEQUENCE [LARGE SCALE GENOMIC DNA]</scope>
    <source>
        <strain evidence="15">U-32</strain>
    </source>
</reference>
<evidence type="ECO:0000259" key="13">
    <source>
        <dbReference type="PROSITE" id="PS50885"/>
    </source>
</evidence>
<comment type="subcellular location">
    <subcellularLocation>
        <location evidence="2">Cell membrane</location>
    </subcellularLocation>
</comment>
<dbReference type="Gene3D" id="3.30.565.10">
    <property type="entry name" value="Histidine kinase-like ATPase, C-terminal domain"/>
    <property type="match status" value="1"/>
</dbReference>
<evidence type="ECO:0000259" key="12">
    <source>
        <dbReference type="PROSITE" id="PS50109"/>
    </source>
</evidence>
<dbReference type="Proteomes" id="UP000000328">
    <property type="component" value="Chromosome"/>
</dbReference>
<dbReference type="AlphaFoldDB" id="A0A0H3DGK3"/>
<sequence>MSVDARGWPIRRRLALLAAVETVLLVAALVAGGIALHSLSGARAQLLDVIAPQRLAAIQLSTALLNQETGVRGYQLGRQPAFLVPYTDGIRSQADAAAQLRQLGAAPGTRIGDDLDAVLRAATTWQAAAAPTIAADAPPVTADQVERGRMLFIDVRSALDAQLDHLTGLRDAGRVELEAAARFLNAMFVVVAGLVLLLFAMLFFGLRQVVTRPILRLAGEVRRVADSDVHSPVHGTGPREIAQLGADVEAMRQRILDEVAELEQAHALLDRRTRELDRRTQEAERSNAMLDRRTRELERSNADLEQFAYVASHDLQEPLRKVASFCQLLQRRYQGLLDERGEQYIEYAVDGAKRMQVLINDLLAFSRVGRKPGQYVMADAGALVDDAIANLEVALSLSGGKVARGDLPEVRVEPALMTAVFQNLIGNALKFKGETPPEVRVTAERDGDDWVFSVSDNGIGIDAEYAERVFALFQRLHTRSAYPGTGIGLALCRRIVEHHGGRIWLDTEAADTTFRFTLPAGEDPALEAVAHQDAAHEDSAREDEGAA</sequence>
<proteinExistence type="predicted"/>
<dbReference type="PROSITE" id="PS50109">
    <property type="entry name" value="HIS_KIN"/>
    <property type="match status" value="1"/>
</dbReference>
<dbReference type="PANTHER" id="PTHR43304">
    <property type="entry name" value="PHYTOCHROME-LIKE PROTEIN CPH1"/>
    <property type="match status" value="1"/>
</dbReference>
<dbReference type="eggNOG" id="COG5278">
    <property type="taxonomic scope" value="Bacteria"/>
</dbReference>
<dbReference type="GO" id="GO:0000155">
    <property type="term" value="F:phosphorelay sensor kinase activity"/>
    <property type="evidence" value="ECO:0007669"/>
    <property type="project" value="InterPro"/>
</dbReference>
<evidence type="ECO:0000256" key="3">
    <source>
        <dbReference type="ARBA" id="ARBA00012438"/>
    </source>
</evidence>
<dbReference type="InterPro" id="IPR036097">
    <property type="entry name" value="HisK_dim/P_sf"/>
</dbReference>
<dbReference type="InterPro" id="IPR052162">
    <property type="entry name" value="Sensor_kinase/Photoreceptor"/>
</dbReference>
<evidence type="ECO:0000256" key="2">
    <source>
        <dbReference type="ARBA" id="ARBA00004236"/>
    </source>
</evidence>
<evidence type="ECO:0000256" key="9">
    <source>
        <dbReference type="ARBA" id="ARBA00023012"/>
    </source>
</evidence>
<accession>A0A0H3DGK3</accession>
<comment type="catalytic activity">
    <reaction evidence="1">
        <text>ATP + protein L-histidine = ADP + protein N-phospho-L-histidine.</text>
        <dbReference type="EC" id="2.7.13.3"/>
    </reaction>
</comment>
<evidence type="ECO:0000313" key="14">
    <source>
        <dbReference type="EMBL" id="ADJ49307.1"/>
    </source>
</evidence>
<keyword evidence="9" id="KW-0902">Two-component regulatory system</keyword>
<keyword evidence="5" id="KW-0808">Transferase</keyword>
<dbReference type="GeneID" id="92875226"/>
<dbReference type="SUPFAM" id="SSF55874">
    <property type="entry name" value="ATPase domain of HSP90 chaperone/DNA topoisomerase II/histidine kinase"/>
    <property type="match status" value="1"/>
</dbReference>
<evidence type="ECO:0000256" key="8">
    <source>
        <dbReference type="ARBA" id="ARBA00022989"/>
    </source>
</evidence>
<feature type="domain" description="HAMP" evidence="13">
    <location>
        <begin position="208"/>
        <end position="260"/>
    </location>
</feature>
<dbReference type="Gene3D" id="6.10.340.10">
    <property type="match status" value="1"/>
</dbReference>
<dbReference type="OrthoDB" id="9808408at2"/>
<dbReference type="Pfam" id="PF00672">
    <property type="entry name" value="HAMP"/>
    <property type="match status" value="1"/>
</dbReference>
<dbReference type="SUPFAM" id="SSF158472">
    <property type="entry name" value="HAMP domain-like"/>
    <property type="match status" value="1"/>
</dbReference>
<dbReference type="PATRIC" id="fig|749927.5.peg.7892"/>
<gene>
    <name evidence="14" type="ordered locus">AMED_7594</name>
</gene>
<dbReference type="SMART" id="SM00388">
    <property type="entry name" value="HisKA"/>
    <property type="match status" value="1"/>
</dbReference>
<feature type="transmembrane region" description="Helical" evidence="11">
    <location>
        <begin position="183"/>
        <end position="206"/>
    </location>
</feature>
<dbReference type="Pfam" id="PF02518">
    <property type="entry name" value="HATPase_c"/>
    <property type="match status" value="1"/>
</dbReference>
<dbReference type="InterPro" id="IPR003660">
    <property type="entry name" value="HAMP_dom"/>
</dbReference>
<keyword evidence="11" id="KW-0472">Membrane</keyword>
<dbReference type="SMART" id="SM00387">
    <property type="entry name" value="HATPase_c"/>
    <property type="match status" value="1"/>
</dbReference>
<dbReference type="CDD" id="cd00082">
    <property type="entry name" value="HisKA"/>
    <property type="match status" value="1"/>
</dbReference>
<dbReference type="Pfam" id="PF00512">
    <property type="entry name" value="HisKA"/>
    <property type="match status" value="1"/>
</dbReference>
<dbReference type="InterPro" id="IPR005467">
    <property type="entry name" value="His_kinase_dom"/>
</dbReference>
<evidence type="ECO:0000256" key="1">
    <source>
        <dbReference type="ARBA" id="ARBA00000085"/>
    </source>
</evidence>
<feature type="coiled-coil region" evidence="10">
    <location>
        <begin position="252"/>
        <end position="279"/>
    </location>
</feature>
<dbReference type="CDD" id="cd06225">
    <property type="entry name" value="HAMP"/>
    <property type="match status" value="1"/>
</dbReference>
<evidence type="ECO:0000256" key="6">
    <source>
        <dbReference type="ARBA" id="ARBA00022692"/>
    </source>
</evidence>
<dbReference type="PROSITE" id="PS50885">
    <property type="entry name" value="HAMP"/>
    <property type="match status" value="1"/>
</dbReference>
<dbReference type="EMBL" id="CP002000">
    <property type="protein sequence ID" value="ADJ49307.1"/>
    <property type="molecule type" value="Genomic_DNA"/>
</dbReference>
<dbReference type="Pfam" id="PF05227">
    <property type="entry name" value="CHASE3"/>
    <property type="match status" value="1"/>
</dbReference>
<dbReference type="GO" id="GO:0005886">
    <property type="term" value="C:plasma membrane"/>
    <property type="evidence" value="ECO:0007669"/>
    <property type="project" value="UniProtKB-SubCell"/>
</dbReference>
<dbReference type="InterPro" id="IPR007891">
    <property type="entry name" value="CHASE3"/>
</dbReference>
<keyword evidence="8 11" id="KW-1133">Transmembrane helix</keyword>
<dbReference type="Gene3D" id="1.10.287.130">
    <property type="match status" value="1"/>
</dbReference>
<dbReference type="RefSeq" id="WP_013229350.1">
    <property type="nucleotide sequence ID" value="NC_014318.1"/>
</dbReference>
<evidence type="ECO:0000313" key="15">
    <source>
        <dbReference type="Proteomes" id="UP000000328"/>
    </source>
</evidence>
<keyword evidence="4" id="KW-0597">Phosphoprotein</keyword>
<evidence type="ECO:0000256" key="10">
    <source>
        <dbReference type="SAM" id="Coils"/>
    </source>
</evidence>
<dbReference type="PANTHER" id="PTHR43304:SF1">
    <property type="entry name" value="PAC DOMAIN-CONTAINING PROTEIN"/>
    <property type="match status" value="1"/>
</dbReference>
<dbReference type="InterPro" id="IPR003594">
    <property type="entry name" value="HATPase_dom"/>
</dbReference>
<dbReference type="InterPro" id="IPR036890">
    <property type="entry name" value="HATPase_C_sf"/>
</dbReference>
<name>A0A0H3DGK3_AMYMU</name>
<dbReference type="InterPro" id="IPR003661">
    <property type="entry name" value="HisK_dim/P_dom"/>
</dbReference>
<dbReference type="EC" id="2.7.13.3" evidence="3"/>
<feature type="domain" description="Histidine kinase" evidence="12">
    <location>
        <begin position="310"/>
        <end position="522"/>
    </location>
</feature>